<sequence>MPTRRVSSSHRPNRPPRRCRAVWCEHQSERLVPGVEGKRAFHPNPQPTAVPIFIDAEERVRDFAIDIARLPFPFPALNPSTSLPLKSVGLIHTCL</sequence>
<evidence type="ECO:0000313" key="1">
    <source>
        <dbReference type="EMBL" id="GLB38467.1"/>
    </source>
</evidence>
<gene>
    <name evidence="1" type="ORF">LshimejAT787_0503320</name>
</gene>
<dbReference type="EMBL" id="BRPK01000005">
    <property type="protein sequence ID" value="GLB38467.1"/>
    <property type="molecule type" value="Genomic_DNA"/>
</dbReference>
<proteinExistence type="predicted"/>
<name>A0A9P3PLE1_LYOSH</name>
<accession>A0A9P3PLE1</accession>
<comment type="caution">
    <text evidence="1">The sequence shown here is derived from an EMBL/GenBank/DDBJ whole genome shotgun (WGS) entry which is preliminary data.</text>
</comment>
<protein>
    <submittedName>
        <fullName evidence="1">Uncharacterized protein</fullName>
    </submittedName>
</protein>
<dbReference type="AlphaFoldDB" id="A0A9P3PLE1"/>
<evidence type="ECO:0000313" key="2">
    <source>
        <dbReference type="Proteomes" id="UP001063166"/>
    </source>
</evidence>
<dbReference type="Proteomes" id="UP001063166">
    <property type="component" value="Unassembled WGS sequence"/>
</dbReference>
<keyword evidence="2" id="KW-1185">Reference proteome</keyword>
<reference evidence="1" key="1">
    <citation type="submission" date="2022-07" db="EMBL/GenBank/DDBJ databases">
        <title>The genome of Lyophyllum shimeji provides insight into the initial evolution of ectomycorrhizal fungal genome.</title>
        <authorList>
            <person name="Kobayashi Y."/>
            <person name="Shibata T."/>
            <person name="Hirakawa H."/>
            <person name="Shigenobu S."/>
            <person name="Nishiyama T."/>
            <person name="Yamada A."/>
            <person name="Hasebe M."/>
            <person name="Kawaguchi M."/>
        </authorList>
    </citation>
    <scope>NUCLEOTIDE SEQUENCE</scope>
    <source>
        <strain evidence="1">AT787</strain>
    </source>
</reference>
<organism evidence="1 2">
    <name type="scientific">Lyophyllum shimeji</name>
    <name type="common">Hon-shimeji</name>
    <name type="synonym">Tricholoma shimeji</name>
    <dbReference type="NCBI Taxonomy" id="47721"/>
    <lineage>
        <taxon>Eukaryota</taxon>
        <taxon>Fungi</taxon>
        <taxon>Dikarya</taxon>
        <taxon>Basidiomycota</taxon>
        <taxon>Agaricomycotina</taxon>
        <taxon>Agaricomycetes</taxon>
        <taxon>Agaricomycetidae</taxon>
        <taxon>Agaricales</taxon>
        <taxon>Tricholomatineae</taxon>
        <taxon>Lyophyllaceae</taxon>
        <taxon>Lyophyllum</taxon>
    </lineage>
</organism>